<dbReference type="PANTHER" id="PTHR31998">
    <property type="entry name" value="K(+)-INSENSITIVE PYROPHOSPHATE-ENERGIZED PROTON PUMP"/>
    <property type="match status" value="1"/>
</dbReference>
<dbReference type="GO" id="GO:0004427">
    <property type="term" value="F:inorganic diphosphate phosphatase activity"/>
    <property type="evidence" value="ECO:0007669"/>
    <property type="project" value="UniProtKB-UniRule"/>
</dbReference>
<evidence type="ECO:0000256" key="9">
    <source>
        <dbReference type="HAMAP-Rule" id="MF_01129"/>
    </source>
</evidence>
<keyword evidence="2 9" id="KW-0813">Transport</keyword>
<keyword evidence="5 9" id="KW-1278">Translocase</keyword>
<dbReference type="NCBIfam" id="NF001951">
    <property type="entry name" value="PRK00733.1-2"/>
    <property type="match status" value="1"/>
</dbReference>
<comment type="similarity">
    <text evidence="9">Belongs to the H(+)-translocating pyrophosphatase (TC 3.A.10) family. K(+)-insensitive subfamily.</text>
</comment>
<evidence type="ECO:0000256" key="4">
    <source>
        <dbReference type="ARBA" id="ARBA00022842"/>
    </source>
</evidence>
<dbReference type="NCBIfam" id="NF001953">
    <property type="entry name" value="PRK00733.2-1"/>
    <property type="match status" value="1"/>
</dbReference>
<keyword evidence="9" id="KW-0375">Hydrogen ion transport</keyword>
<organism evidence="10 11">
    <name type="scientific">Candidatus Nomurabacteria bacterium GW2011_GWA2_41_25</name>
    <dbReference type="NCBI Taxonomy" id="1618736"/>
    <lineage>
        <taxon>Bacteria</taxon>
        <taxon>Candidatus Nomuraibacteriota</taxon>
    </lineage>
</organism>
<keyword evidence="6 9" id="KW-1133">Transmembrane helix</keyword>
<evidence type="ECO:0000256" key="2">
    <source>
        <dbReference type="ARBA" id="ARBA00022448"/>
    </source>
</evidence>
<keyword evidence="4 9" id="KW-0460">Magnesium</keyword>
<feature type="transmembrane region" description="Helical" evidence="9">
    <location>
        <begin position="282"/>
        <end position="301"/>
    </location>
</feature>
<evidence type="ECO:0000313" key="11">
    <source>
        <dbReference type="Proteomes" id="UP000034236"/>
    </source>
</evidence>
<accession>A0A0G0YUI3</accession>
<dbReference type="InterPro" id="IPR004131">
    <property type="entry name" value="PPase-energised_H-pump"/>
</dbReference>
<dbReference type="Proteomes" id="UP000034236">
    <property type="component" value="Unassembled WGS sequence"/>
</dbReference>
<feature type="transmembrane region" description="Helical" evidence="9">
    <location>
        <begin position="454"/>
        <end position="471"/>
    </location>
</feature>
<dbReference type="Pfam" id="PF03030">
    <property type="entry name" value="H_PPase"/>
    <property type="match status" value="1"/>
</dbReference>
<evidence type="ECO:0000256" key="5">
    <source>
        <dbReference type="ARBA" id="ARBA00022967"/>
    </source>
</evidence>
<feature type="transmembrane region" description="Helical" evidence="9">
    <location>
        <begin position="57"/>
        <end position="75"/>
    </location>
</feature>
<evidence type="ECO:0000256" key="3">
    <source>
        <dbReference type="ARBA" id="ARBA00022692"/>
    </source>
</evidence>
<protein>
    <recommendedName>
        <fullName evidence="9">K(+)-insensitive pyrophosphate-energized proton pump</fullName>
        <ecNumber evidence="9">7.1.3.1</ecNumber>
    </recommendedName>
    <alternativeName>
        <fullName evidence="9">Membrane-bound proton-translocating pyrophosphatase</fullName>
    </alternativeName>
    <alternativeName>
        <fullName evidence="9">Pyrophosphate-energized inorganic pyrophosphatase</fullName>
        <shortName evidence="9">H(+)-PPase</shortName>
    </alternativeName>
</protein>
<dbReference type="EC" id="7.1.3.1" evidence="9"/>
<dbReference type="NCBIfam" id="TIGR01104">
    <property type="entry name" value="V_PPase"/>
    <property type="match status" value="1"/>
</dbReference>
<keyword evidence="7 9" id="KW-0406">Ion transport</keyword>
<feature type="transmembrane region" description="Helical" evidence="9">
    <location>
        <begin position="6"/>
        <end position="27"/>
    </location>
</feature>
<reference evidence="10 11" key="1">
    <citation type="journal article" date="2015" name="Nature">
        <title>rRNA introns, odd ribosomes, and small enigmatic genomes across a large radiation of phyla.</title>
        <authorList>
            <person name="Brown C.T."/>
            <person name="Hug L.A."/>
            <person name="Thomas B.C."/>
            <person name="Sharon I."/>
            <person name="Castelle C.J."/>
            <person name="Singh A."/>
            <person name="Wilkins M.J."/>
            <person name="Williams K.H."/>
            <person name="Banfield J.F."/>
        </authorList>
    </citation>
    <scope>NUCLEOTIDE SEQUENCE [LARGE SCALE GENOMIC DNA]</scope>
</reference>
<feature type="site" description="Determinant of potassium independence" evidence="9">
    <location>
        <position position="449"/>
    </location>
</feature>
<comment type="caution">
    <text evidence="10">The sequence shown here is derived from an EMBL/GenBank/DDBJ whole genome shotgun (WGS) entry which is preliminary data.</text>
</comment>
<evidence type="ECO:0000256" key="8">
    <source>
        <dbReference type="ARBA" id="ARBA00023136"/>
    </source>
</evidence>
<feature type="transmembrane region" description="Helical" evidence="9">
    <location>
        <begin position="81"/>
        <end position="102"/>
    </location>
</feature>
<feature type="transmembrane region" description="Helical" evidence="9">
    <location>
        <begin position="582"/>
        <end position="601"/>
    </location>
</feature>
<dbReference type="AlphaFoldDB" id="A0A0G0YUI3"/>
<evidence type="ECO:0000313" key="10">
    <source>
        <dbReference type="EMBL" id="KKS04108.1"/>
    </source>
</evidence>
<feature type="transmembrane region" description="Helical" evidence="9">
    <location>
        <begin position="371"/>
        <end position="388"/>
    </location>
</feature>
<comment type="caution">
    <text evidence="9">Lacks conserved residue(s) required for the propagation of feature annotation.</text>
</comment>
<gene>
    <name evidence="9" type="primary">hppA</name>
    <name evidence="10" type="ORF">UU58_C0010G0002</name>
</gene>
<dbReference type="GO" id="GO:0000287">
    <property type="term" value="F:magnesium ion binding"/>
    <property type="evidence" value="ECO:0007669"/>
    <property type="project" value="UniProtKB-UniRule"/>
</dbReference>
<keyword evidence="9" id="KW-1003">Cell membrane</keyword>
<comment type="cofactor">
    <cofactor evidence="9">
        <name>Mg(2+)</name>
        <dbReference type="ChEBI" id="CHEBI:18420"/>
    </cofactor>
</comment>
<feature type="transmembrane region" description="Helical" evidence="9">
    <location>
        <begin position="491"/>
        <end position="510"/>
    </location>
</feature>
<dbReference type="HAMAP" id="MF_01129">
    <property type="entry name" value="PPase_energized_pump"/>
    <property type="match status" value="1"/>
</dbReference>
<comment type="function">
    <text evidence="9">Proton pump that utilizes the energy of pyrophosphate hydrolysis as the driving force for proton movement across the membrane. Generates a proton motive force.</text>
</comment>
<evidence type="ECO:0000256" key="6">
    <source>
        <dbReference type="ARBA" id="ARBA00022989"/>
    </source>
</evidence>
<comment type="subcellular location">
    <subcellularLocation>
        <location evidence="9">Cell membrane</location>
        <topology evidence="9">Multi-pass membrane protein</topology>
    </subcellularLocation>
    <subcellularLocation>
        <location evidence="1">Endomembrane system</location>
        <topology evidence="1">Multi-pass membrane protein</topology>
    </subcellularLocation>
</comment>
<evidence type="ECO:0000256" key="1">
    <source>
        <dbReference type="ARBA" id="ARBA00004127"/>
    </source>
</evidence>
<proteinExistence type="inferred from homology"/>
<dbReference type="GO" id="GO:0009678">
    <property type="term" value="F:diphosphate hydrolysis-driven proton transmembrane transporter activity"/>
    <property type="evidence" value="ECO:0007669"/>
    <property type="project" value="UniProtKB-UniRule"/>
</dbReference>
<feature type="transmembrane region" description="Helical" evidence="9">
    <location>
        <begin position="249"/>
        <end position="270"/>
    </location>
</feature>
<feature type="transmembrane region" description="Helical" evidence="9">
    <location>
        <begin position="313"/>
        <end position="333"/>
    </location>
</feature>
<comment type="catalytic activity">
    <reaction evidence="9">
        <text>diphosphate + H2O + H(+)(in) = 2 phosphate + 2 H(+)(out)</text>
        <dbReference type="Rhea" id="RHEA:13973"/>
        <dbReference type="ChEBI" id="CHEBI:15377"/>
        <dbReference type="ChEBI" id="CHEBI:15378"/>
        <dbReference type="ChEBI" id="CHEBI:33019"/>
        <dbReference type="ChEBI" id="CHEBI:43474"/>
        <dbReference type="EC" id="7.1.3.1"/>
    </reaction>
</comment>
<name>A0A0G0YUI3_9BACT</name>
<dbReference type="EMBL" id="LCBE01000010">
    <property type="protein sequence ID" value="KKS04108.1"/>
    <property type="molecule type" value="Genomic_DNA"/>
</dbReference>
<feature type="transmembrane region" description="Helical" evidence="9">
    <location>
        <begin position="226"/>
        <end position="243"/>
    </location>
</feature>
<evidence type="ECO:0000256" key="7">
    <source>
        <dbReference type="ARBA" id="ARBA00023065"/>
    </source>
</evidence>
<comment type="subunit">
    <text evidence="9">Homodimer.</text>
</comment>
<feature type="transmembrane region" description="Helical" evidence="9">
    <location>
        <begin position="154"/>
        <end position="171"/>
    </location>
</feature>
<keyword evidence="3 9" id="KW-0812">Transmembrane</keyword>
<dbReference type="PIRSF" id="PIRSF001265">
    <property type="entry name" value="H+-PPase"/>
    <property type="match status" value="1"/>
</dbReference>
<dbReference type="NCBIfam" id="NF001960">
    <property type="entry name" value="PRK00733.3-5"/>
    <property type="match status" value="1"/>
</dbReference>
<feature type="transmembrane region" description="Helical" evidence="9">
    <location>
        <begin position="122"/>
        <end position="148"/>
    </location>
</feature>
<feature type="transmembrane region" description="Helical" evidence="9">
    <location>
        <begin position="558"/>
        <end position="576"/>
    </location>
</feature>
<keyword evidence="8 9" id="KW-0472">Membrane</keyword>
<dbReference type="GO" id="GO:0012505">
    <property type="term" value="C:endomembrane system"/>
    <property type="evidence" value="ECO:0007669"/>
    <property type="project" value="UniProtKB-SubCell"/>
</dbReference>
<dbReference type="PATRIC" id="fig|1618736.3.peg.397"/>
<dbReference type="GO" id="GO:0005886">
    <property type="term" value="C:plasma membrane"/>
    <property type="evidence" value="ECO:0007669"/>
    <property type="project" value="UniProtKB-SubCell"/>
</dbReference>
<sequence>MNQFLLFAIVSSVIAIIYGLLLAKSILKKSPGNARMQEIAKAIQEGAGAYLNKQYKIIGMIAVVLFFVIGLIPKLGWTMAFGFLVGAVFSALAGYIGMNVSVRANVRTTEAARGGISNALSLAFKGGTVTGLLVVGLALLGVTAFYAITKDVTALVGLGFGASLISVFARLGGGIFTKAADVGADLVGKLEAGIPEDDPRNPGVIADNVGDNVGDCAGMAADLFETYAVTSIATMLLGSLLFVGFENAIIYPLVIGGMAIFASIIGTWFVRLGKSQNIMGALYKGLIVAGIIAAVAFYPVTNLLMSGNGKYTVMALFICSLVGLFVTGALVVITEYFTSTKYSPVQSIALASVSGHGTNVIQGLAISMKSTAWPLITIVLGILISYHYGGLYGIAVAAMSMLSMTGIIVAIDAYGPITDNAGGIAEMAELPKEVRDVTDPLDAVGNTTKAVTKGYAIGSAGLAALVLFASYTEEIVKAGKDISFDLSNPYVIVGLFLGGLLPYYFGALCMEAVGKTAGKVVEEIRRQFREIKGIMEGTAKPDYAKAVSIITGAAIKQMIAPALIPVLAPILVILIFGKEKGLVVLGGLLVGSIITGLFVAISMTSGGGAWDNAKKHIEQGNHGGKGSDAHKAAVTGDTVGDPYKDTAGPAINPMIKILNIVALLLVAFLI</sequence>